<dbReference type="InterPro" id="IPR013783">
    <property type="entry name" value="Ig-like_fold"/>
</dbReference>
<evidence type="ECO:0000256" key="1">
    <source>
        <dbReference type="SAM" id="MobiDB-lite"/>
    </source>
</evidence>
<reference evidence="2" key="2">
    <citation type="submission" date="2025-09" db="UniProtKB">
        <authorList>
            <consortium name="Ensembl"/>
        </authorList>
    </citation>
    <scope>IDENTIFICATION</scope>
</reference>
<dbReference type="InterPro" id="IPR036179">
    <property type="entry name" value="Ig-like_dom_sf"/>
</dbReference>
<dbReference type="Proteomes" id="UP000257200">
    <property type="component" value="Unplaced"/>
</dbReference>
<dbReference type="SUPFAM" id="SSF48726">
    <property type="entry name" value="Immunoglobulin"/>
    <property type="match status" value="1"/>
</dbReference>
<dbReference type="STRING" id="80966.ENSAPOP00000031907"/>
<organism evidence="2 3">
    <name type="scientific">Acanthochromis polyacanthus</name>
    <name type="common">spiny chromis</name>
    <dbReference type="NCBI Taxonomy" id="80966"/>
    <lineage>
        <taxon>Eukaryota</taxon>
        <taxon>Metazoa</taxon>
        <taxon>Chordata</taxon>
        <taxon>Craniata</taxon>
        <taxon>Vertebrata</taxon>
        <taxon>Euteleostomi</taxon>
        <taxon>Actinopterygii</taxon>
        <taxon>Neopterygii</taxon>
        <taxon>Teleostei</taxon>
        <taxon>Neoteleostei</taxon>
        <taxon>Acanthomorphata</taxon>
        <taxon>Ovalentaria</taxon>
        <taxon>Pomacentridae</taxon>
        <taxon>Acanthochromis</taxon>
    </lineage>
</organism>
<dbReference type="InterPro" id="IPR050150">
    <property type="entry name" value="IgV_Light_Chain"/>
</dbReference>
<keyword evidence="3" id="KW-1185">Reference proteome</keyword>
<protein>
    <submittedName>
        <fullName evidence="2">Uncharacterized protein</fullName>
    </submittedName>
</protein>
<reference evidence="2" key="1">
    <citation type="submission" date="2025-08" db="UniProtKB">
        <authorList>
            <consortium name="Ensembl"/>
        </authorList>
    </citation>
    <scope>IDENTIFICATION</scope>
</reference>
<dbReference type="Gene3D" id="2.60.40.10">
    <property type="entry name" value="Immunoglobulins"/>
    <property type="match status" value="1"/>
</dbReference>
<evidence type="ECO:0000313" key="3">
    <source>
        <dbReference type="Proteomes" id="UP000257200"/>
    </source>
</evidence>
<sequence length="143" mass="14927">MWTSDVVESVIFEPKCEAHRADTSWICLTDLLLFFIFSGLSAQIILTQSPGSQSVSGERVSIRWRTSCSVCSSYFSSHLQKPGKAPTLLITSASTLQSGVSDGFSGSGSGSDFTLTIKKPPSGSSSACLSSSSGSPPESSSSS</sequence>
<feature type="region of interest" description="Disordered" evidence="1">
    <location>
        <begin position="100"/>
        <end position="143"/>
    </location>
</feature>
<name>A0A3Q1GWW6_9TELE</name>
<dbReference type="AlphaFoldDB" id="A0A3Q1GWW6"/>
<dbReference type="PANTHER" id="PTHR23267">
    <property type="entry name" value="IMMUNOGLOBULIN LIGHT CHAIN"/>
    <property type="match status" value="1"/>
</dbReference>
<dbReference type="Ensembl" id="ENSAPOT00000033626.1">
    <property type="protein sequence ID" value="ENSAPOP00000031907.1"/>
    <property type="gene ID" value="ENSAPOG00000019504.1"/>
</dbReference>
<proteinExistence type="predicted"/>
<accession>A0A3Q1GWW6</accession>
<dbReference type="InParanoid" id="A0A3Q1GWW6"/>
<feature type="compositionally biased region" description="Low complexity" evidence="1">
    <location>
        <begin position="120"/>
        <end position="143"/>
    </location>
</feature>
<evidence type="ECO:0000313" key="2">
    <source>
        <dbReference type="Ensembl" id="ENSAPOP00000031907.1"/>
    </source>
</evidence>